<evidence type="ECO:0000259" key="2">
    <source>
        <dbReference type="PROSITE" id="PS51756"/>
    </source>
</evidence>
<organism evidence="3 4">
    <name type="scientific">Virgibacillus pantothenticus</name>
    <dbReference type="NCBI Taxonomy" id="1473"/>
    <lineage>
        <taxon>Bacteria</taxon>
        <taxon>Bacillati</taxon>
        <taxon>Bacillota</taxon>
        <taxon>Bacilli</taxon>
        <taxon>Bacillales</taxon>
        <taxon>Bacillaceae</taxon>
        <taxon>Virgibacillus</taxon>
    </lineage>
</organism>
<keyword evidence="4" id="KW-1185">Reference proteome</keyword>
<accession>A0A0L0QL94</accession>
<dbReference type="AlphaFoldDB" id="A0A0L0QL94"/>
<dbReference type="EMBL" id="LGTO01000007">
    <property type="protein sequence ID" value="KNE19367.1"/>
    <property type="molecule type" value="Genomic_DNA"/>
</dbReference>
<name>A0A0L0QL94_VIRPA</name>
<evidence type="ECO:0000313" key="3">
    <source>
        <dbReference type="EMBL" id="KNE19367.1"/>
    </source>
</evidence>
<comment type="caution">
    <text evidence="3">The sequence shown here is derived from an EMBL/GenBank/DDBJ whole genome shotgun (WGS) entry which is preliminary data.</text>
</comment>
<comment type="similarity">
    <text evidence="1">In the N-terminal section; belongs to the LXG family.</text>
</comment>
<sequence>MFIKALYVSDLHSYMDKTISQLEQIHTQVKNIQKSVEAIIVLEDAFKGKTANSIRTFYQEVHMPFLLFLEGFKLLRMKKSIQDMEPNKDGVIREDFLSQDVQRGFERMEQITMALTDEANAVLHSVKDIC</sequence>
<feature type="domain" description="LXG" evidence="2">
    <location>
        <begin position="2"/>
        <end position="130"/>
    </location>
</feature>
<dbReference type="InterPro" id="IPR006829">
    <property type="entry name" value="LXG_dom"/>
</dbReference>
<dbReference type="Pfam" id="PF04740">
    <property type="entry name" value="LXG"/>
    <property type="match status" value="1"/>
</dbReference>
<evidence type="ECO:0000256" key="1">
    <source>
        <dbReference type="ARBA" id="ARBA00034117"/>
    </source>
</evidence>
<protein>
    <recommendedName>
        <fullName evidence="2">LXG domain-containing protein</fullName>
    </recommendedName>
</protein>
<evidence type="ECO:0000313" key="4">
    <source>
        <dbReference type="Proteomes" id="UP000036780"/>
    </source>
</evidence>
<reference evidence="4" key="1">
    <citation type="submission" date="2015-07" db="EMBL/GenBank/DDBJ databases">
        <title>Fjat-10053 dsm26.</title>
        <authorList>
            <person name="Liu B."/>
            <person name="Wang J."/>
            <person name="Zhu Y."/>
            <person name="Liu G."/>
            <person name="Chen Q."/>
            <person name="Chen Z."/>
            <person name="Lan J."/>
            <person name="Che J."/>
            <person name="Ge C."/>
            <person name="Shi H."/>
            <person name="Pan Z."/>
            <person name="Liu X."/>
        </authorList>
    </citation>
    <scope>NUCLEOTIDE SEQUENCE [LARGE SCALE GENOMIC DNA]</scope>
    <source>
        <strain evidence="4">DSM 26</strain>
    </source>
</reference>
<gene>
    <name evidence="3" type="ORF">AFK71_12725</name>
</gene>
<dbReference type="PROSITE" id="PS51756">
    <property type="entry name" value="LXG"/>
    <property type="match status" value="1"/>
</dbReference>
<proteinExistence type="inferred from homology"/>
<dbReference type="Proteomes" id="UP000036780">
    <property type="component" value="Unassembled WGS sequence"/>
</dbReference>